<evidence type="ECO:0000256" key="5">
    <source>
        <dbReference type="SAM" id="Phobius"/>
    </source>
</evidence>
<feature type="compositionally biased region" description="Low complexity" evidence="4">
    <location>
        <begin position="281"/>
        <end position="308"/>
    </location>
</feature>
<dbReference type="InterPro" id="IPR052384">
    <property type="entry name" value="TMTC_O-mannosyltransferase"/>
</dbReference>
<protein>
    <recommendedName>
        <fullName evidence="6">DUF1736 domain-containing protein</fullName>
    </recommendedName>
</protein>
<proteinExistence type="predicted"/>
<feature type="transmembrane region" description="Helical" evidence="5">
    <location>
        <begin position="366"/>
        <end position="386"/>
    </location>
</feature>
<reference evidence="8" key="1">
    <citation type="submission" date="2014-01" db="EMBL/GenBank/DDBJ databases">
        <title>The Genome Sequence of Anopheles farauti FAR1 (V2).</title>
        <authorList>
            <consortium name="The Broad Institute Genomics Platform"/>
            <person name="Neafsey D.E."/>
            <person name="Besansky N."/>
            <person name="Howell P."/>
            <person name="Walton C."/>
            <person name="Young S.K."/>
            <person name="Zeng Q."/>
            <person name="Gargeya S."/>
            <person name="Fitzgerald M."/>
            <person name="Haas B."/>
            <person name="Abouelleil A."/>
            <person name="Allen A.W."/>
            <person name="Alvarado L."/>
            <person name="Arachchi H.M."/>
            <person name="Berlin A.M."/>
            <person name="Chapman S.B."/>
            <person name="Gainer-Dewar J."/>
            <person name="Goldberg J."/>
            <person name="Griggs A."/>
            <person name="Gujja S."/>
            <person name="Hansen M."/>
            <person name="Howarth C."/>
            <person name="Imamovic A."/>
            <person name="Ireland A."/>
            <person name="Larimer J."/>
            <person name="McCowan C."/>
            <person name="Murphy C."/>
            <person name="Pearson M."/>
            <person name="Poon T.W."/>
            <person name="Priest M."/>
            <person name="Roberts A."/>
            <person name="Saif S."/>
            <person name="Shea T."/>
            <person name="Sisk P."/>
            <person name="Sykes S."/>
            <person name="Wortman J."/>
            <person name="Nusbaum C."/>
            <person name="Birren B."/>
        </authorList>
    </citation>
    <scope>NUCLEOTIDE SEQUENCE [LARGE SCALE GENOMIC DNA]</scope>
    <source>
        <strain evidence="8">FAR1</strain>
    </source>
</reference>
<name>A0A182Q9H0_9DIPT</name>
<dbReference type="Pfam" id="PF08409">
    <property type="entry name" value="TMTC_DUF1736"/>
    <property type="match status" value="1"/>
</dbReference>
<evidence type="ECO:0000256" key="3">
    <source>
        <dbReference type="ARBA" id="ARBA00023136"/>
    </source>
</evidence>
<feature type="domain" description="DUF1736" evidence="6">
    <location>
        <begin position="31"/>
        <end position="99"/>
    </location>
</feature>
<feature type="transmembrane region" description="Helical" evidence="5">
    <location>
        <begin position="334"/>
        <end position="359"/>
    </location>
</feature>
<sequence>MDHRLRSLGIIALSLAFIVHCRLTLPRPATLFSTADNPTARSGSLWTRFLTFTYLPVVNFKLLLLPDVLSFDWGMDAIPRIGSVFDRKVALAGLFYLALGWTLWSSCRALARQSSGTVKSAIAGSSFNRKLTSKLNLHRLRTEDAGTGVGAGCTLCKQDMVGGLQHHTSACRTIHNNNGLSSIMCGCSGDGGGYAPEYKYLSLAPSTGLASFFCKSTVRPSSSSSSSNNNNDSASINFNQSFQGTSVGKKYGCHWPLGDKQQPVVEQHPFPFVTALSLSSSSSSSSSSSYTSSACSSSSSTSSSCASSVRGDGPDASTDDASSLHGLAQQNSPAAALLMCVALLALPFLPASNLLFYVGFVVAERILYLPSVGYCLLIGLGVSALIDGATVARGNQASSVSSTTNSAGSGKLASPASTPPPPPSRCHGRRPAGAKSWVRSIVRKCTALVAAPMRAGECVSAGASSVVGDNGNGGSVASGRYGKFRSASVVTGGGGGGSGASGRTGRSNRSSAKTFCSRRRQLVLACVGLLLVAYSAKTIRRNRDWADEESLFRSAIAVNPPKGFHVPSLKCST</sequence>
<feature type="compositionally biased region" description="Gly residues" evidence="4">
    <location>
        <begin position="491"/>
        <end position="502"/>
    </location>
</feature>
<dbReference type="GO" id="GO:0000030">
    <property type="term" value="F:mannosyltransferase activity"/>
    <property type="evidence" value="ECO:0007669"/>
    <property type="project" value="TreeGrafter"/>
</dbReference>
<dbReference type="PANTHER" id="PTHR44216:SF3">
    <property type="entry name" value="PROTEIN O-MANNOSYL-TRANSFERASE TMTC2"/>
    <property type="match status" value="1"/>
</dbReference>
<evidence type="ECO:0000259" key="6">
    <source>
        <dbReference type="Pfam" id="PF08409"/>
    </source>
</evidence>
<organism evidence="7 8">
    <name type="scientific">Anopheles farauti</name>
    <dbReference type="NCBI Taxonomy" id="69004"/>
    <lineage>
        <taxon>Eukaryota</taxon>
        <taxon>Metazoa</taxon>
        <taxon>Ecdysozoa</taxon>
        <taxon>Arthropoda</taxon>
        <taxon>Hexapoda</taxon>
        <taxon>Insecta</taxon>
        <taxon>Pterygota</taxon>
        <taxon>Neoptera</taxon>
        <taxon>Endopterygota</taxon>
        <taxon>Diptera</taxon>
        <taxon>Nematocera</taxon>
        <taxon>Culicoidea</taxon>
        <taxon>Culicidae</taxon>
        <taxon>Anophelinae</taxon>
        <taxon>Anopheles</taxon>
    </lineage>
</organism>
<keyword evidence="1" id="KW-0677">Repeat</keyword>
<dbReference type="STRING" id="69004.A0A182Q9H0"/>
<dbReference type="AlphaFoldDB" id="A0A182Q9H0"/>
<dbReference type="EnsemblMetazoa" id="AFAF005706-RA">
    <property type="protein sequence ID" value="AFAF005706-PA"/>
    <property type="gene ID" value="AFAF005706"/>
</dbReference>
<feature type="region of interest" description="Disordered" evidence="4">
    <location>
        <begin position="281"/>
        <end position="324"/>
    </location>
</feature>
<keyword evidence="3 5" id="KW-0472">Membrane</keyword>
<dbReference type="InterPro" id="IPR013618">
    <property type="entry name" value="TMTC_DUF1736"/>
</dbReference>
<dbReference type="VEuPathDB" id="VectorBase:AFAF005706"/>
<keyword evidence="5" id="KW-1133">Transmembrane helix</keyword>
<dbReference type="EMBL" id="AXCN02000839">
    <property type="status" value="NOT_ANNOTATED_CDS"/>
    <property type="molecule type" value="Genomic_DNA"/>
</dbReference>
<accession>A0A182Q9H0</accession>
<keyword evidence="8" id="KW-1185">Reference proteome</keyword>
<feature type="transmembrane region" description="Helical" evidence="5">
    <location>
        <begin position="85"/>
        <end position="104"/>
    </location>
</feature>
<dbReference type="PANTHER" id="PTHR44216">
    <property type="entry name" value="PROTEIN O-MANNOSYL-TRANSFERASE TMTC2"/>
    <property type="match status" value="1"/>
</dbReference>
<feature type="compositionally biased region" description="Low complexity" evidence="4">
    <location>
        <begin position="397"/>
        <end position="416"/>
    </location>
</feature>
<evidence type="ECO:0000256" key="2">
    <source>
        <dbReference type="ARBA" id="ARBA00022803"/>
    </source>
</evidence>
<keyword evidence="2" id="KW-0802">TPR repeat</keyword>
<dbReference type="GO" id="GO:0035269">
    <property type="term" value="P:protein O-linked glycosylation via mannose"/>
    <property type="evidence" value="ECO:0007669"/>
    <property type="project" value="TreeGrafter"/>
</dbReference>
<dbReference type="Proteomes" id="UP000075886">
    <property type="component" value="Unassembled WGS sequence"/>
</dbReference>
<evidence type="ECO:0000313" key="7">
    <source>
        <dbReference type="EnsemblMetazoa" id="AFAF005706-PA"/>
    </source>
</evidence>
<keyword evidence="5" id="KW-0812">Transmembrane</keyword>
<reference evidence="7" key="2">
    <citation type="submission" date="2020-05" db="UniProtKB">
        <authorList>
            <consortium name="EnsemblMetazoa"/>
        </authorList>
    </citation>
    <scope>IDENTIFICATION</scope>
    <source>
        <strain evidence="7">FAR1</strain>
    </source>
</reference>
<evidence type="ECO:0000256" key="1">
    <source>
        <dbReference type="ARBA" id="ARBA00022737"/>
    </source>
</evidence>
<evidence type="ECO:0000256" key="4">
    <source>
        <dbReference type="SAM" id="MobiDB-lite"/>
    </source>
</evidence>
<evidence type="ECO:0000313" key="8">
    <source>
        <dbReference type="Proteomes" id="UP000075886"/>
    </source>
</evidence>
<feature type="region of interest" description="Disordered" evidence="4">
    <location>
        <begin position="491"/>
        <end position="511"/>
    </location>
</feature>
<feature type="region of interest" description="Disordered" evidence="4">
    <location>
        <begin position="397"/>
        <end position="432"/>
    </location>
</feature>
<dbReference type="GO" id="GO:0005789">
    <property type="term" value="C:endoplasmic reticulum membrane"/>
    <property type="evidence" value="ECO:0007669"/>
    <property type="project" value="TreeGrafter"/>
</dbReference>